<organism evidence="1 2">
    <name type="scientific">Streptomyces canus</name>
    <dbReference type="NCBI Taxonomy" id="58343"/>
    <lineage>
        <taxon>Bacteria</taxon>
        <taxon>Bacillati</taxon>
        <taxon>Actinomycetota</taxon>
        <taxon>Actinomycetes</taxon>
        <taxon>Kitasatosporales</taxon>
        <taxon>Streptomycetaceae</taxon>
        <taxon>Streptomyces</taxon>
        <taxon>Streptomyces aurantiacus group</taxon>
    </lineage>
</organism>
<dbReference type="Proteomes" id="UP000053669">
    <property type="component" value="Unassembled WGS sequence"/>
</dbReference>
<dbReference type="AlphaFoldDB" id="A0A124HV54"/>
<accession>A0A124HV54</accession>
<gene>
    <name evidence="1" type="ORF">AQJ46_47930</name>
</gene>
<proteinExistence type="predicted"/>
<protein>
    <submittedName>
        <fullName evidence="1">Uncharacterized protein</fullName>
    </submittedName>
</protein>
<reference evidence="1 2" key="1">
    <citation type="submission" date="2015-10" db="EMBL/GenBank/DDBJ databases">
        <title>Draft genome sequence of Streptomyces canus DSM 40017, type strain for the species Streptomyces canus.</title>
        <authorList>
            <person name="Ruckert C."/>
            <person name="Winkler A."/>
            <person name="Kalinowski J."/>
            <person name="Kampfer P."/>
            <person name="Glaeser S."/>
        </authorList>
    </citation>
    <scope>NUCLEOTIDE SEQUENCE [LARGE SCALE GENOMIC DNA]</scope>
    <source>
        <strain evidence="1 2">DSM 40017</strain>
    </source>
</reference>
<dbReference type="STRING" id="58343.AQJ46_47930"/>
<evidence type="ECO:0000313" key="1">
    <source>
        <dbReference type="EMBL" id="KUN57291.1"/>
    </source>
</evidence>
<dbReference type="RefSeq" id="WP_059211663.1">
    <property type="nucleotide sequence ID" value="NZ_KQ948684.1"/>
</dbReference>
<sequence length="169" mass="19072">MRSPHSTPSNRPAPLTRERTLFTITSFDDEGNRLYSTLPLDGAATAARWHDDLADNPATQRITITANTIERTEQLITVDELPGPGEPTPQPELPEGAHTARRFYHFSSGPAVLRTGDEARAWLKRTTEQQQQHRTPHTVYVNVSQLQLFNVTLIERARLLTFAELTVLY</sequence>
<name>A0A124HV54_9ACTN</name>
<evidence type="ECO:0000313" key="2">
    <source>
        <dbReference type="Proteomes" id="UP000053669"/>
    </source>
</evidence>
<comment type="caution">
    <text evidence="1">The sequence shown here is derived from an EMBL/GenBank/DDBJ whole genome shotgun (WGS) entry which is preliminary data.</text>
</comment>
<dbReference type="EMBL" id="LMWU01000074">
    <property type="protein sequence ID" value="KUN57291.1"/>
    <property type="molecule type" value="Genomic_DNA"/>
</dbReference>